<dbReference type="EMBL" id="ANMG01000085">
    <property type="protein sequence ID" value="EMD22934.1"/>
    <property type="molecule type" value="Genomic_DNA"/>
</dbReference>
<dbReference type="RefSeq" id="WP_005166398.1">
    <property type="nucleotide sequence ID" value="NZ_ANMG01000085.1"/>
</dbReference>
<organism evidence="1 3">
    <name type="scientific">Amycolatopsis azurea DSM 43854</name>
    <dbReference type="NCBI Taxonomy" id="1238180"/>
    <lineage>
        <taxon>Bacteria</taxon>
        <taxon>Bacillati</taxon>
        <taxon>Actinomycetota</taxon>
        <taxon>Actinomycetes</taxon>
        <taxon>Pseudonocardiales</taxon>
        <taxon>Pseudonocardiaceae</taxon>
        <taxon>Amycolatopsis</taxon>
    </lineage>
</organism>
<dbReference type="Proteomes" id="UP000188551">
    <property type="component" value="Unassembled WGS sequence"/>
</dbReference>
<protein>
    <submittedName>
        <fullName evidence="1">Uncharacterized protein</fullName>
    </submittedName>
</protein>
<name>M2NLC9_9PSEU</name>
<reference evidence="2 4" key="2">
    <citation type="submission" date="2017-02" db="EMBL/GenBank/DDBJ databases">
        <title>Amycolatopsis azurea DSM 43854 draft genome.</title>
        <authorList>
            <person name="Mayilraj S."/>
        </authorList>
    </citation>
    <scope>NUCLEOTIDE SEQUENCE [LARGE SCALE GENOMIC DNA]</scope>
    <source>
        <strain evidence="2 4">DSM 43854</strain>
    </source>
</reference>
<evidence type="ECO:0000313" key="2">
    <source>
        <dbReference type="EMBL" id="OOC04296.1"/>
    </source>
</evidence>
<keyword evidence="4" id="KW-1185">Reference proteome</keyword>
<evidence type="ECO:0000313" key="3">
    <source>
        <dbReference type="Proteomes" id="UP000014137"/>
    </source>
</evidence>
<dbReference type="Proteomes" id="UP000014137">
    <property type="component" value="Unassembled WGS sequence"/>
</dbReference>
<sequence>MPFKVHHVVSGLVEVCGKNIPLRGVEKQGRSVVNSKGDTKVPLQIPHDTSSHNDPLAVYVADPLLPFDPPVS</sequence>
<proteinExistence type="predicted"/>
<reference evidence="1 3" key="1">
    <citation type="submission" date="2012-10" db="EMBL/GenBank/DDBJ databases">
        <title>Genome assembly of Amycolatopsis azurea DSM 43854.</title>
        <authorList>
            <person name="Khatri I."/>
            <person name="Kaur I."/>
            <person name="Subramanian S."/>
            <person name="Mayilraj S."/>
        </authorList>
    </citation>
    <scope>NUCLEOTIDE SEQUENCE [LARGE SCALE GENOMIC DNA]</scope>
    <source>
        <strain evidence="1 3">DSM 43854</strain>
    </source>
</reference>
<dbReference type="PATRIC" id="fig|1238180.3.peg.7408"/>
<accession>M2NLC9</accession>
<dbReference type="EMBL" id="MUXN01000017">
    <property type="protein sequence ID" value="OOC04296.1"/>
    <property type="molecule type" value="Genomic_DNA"/>
</dbReference>
<gene>
    <name evidence="2" type="ORF">B0293_23870</name>
    <name evidence="1" type="ORF">C791_7934</name>
</gene>
<evidence type="ECO:0000313" key="1">
    <source>
        <dbReference type="EMBL" id="EMD22934.1"/>
    </source>
</evidence>
<comment type="caution">
    <text evidence="1">The sequence shown here is derived from an EMBL/GenBank/DDBJ whole genome shotgun (WGS) entry which is preliminary data.</text>
</comment>
<evidence type="ECO:0000313" key="4">
    <source>
        <dbReference type="Proteomes" id="UP000188551"/>
    </source>
</evidence>
<dbReference type="AlphaFoldDB" id="M2NLC9"/>